<evidence type="ECO:0000256" key="9">
    <source>
        <dbReference type="SAM" id="MobiDB-lite"/>
    </source>
</evidence>
<comment type="catalytic activity">
    <reaction evidence="1">
        <text>ATP + protein L-histidine = ADP + protein N-phospho-L-histidine.</text>
        <dbReference type="EC" id="2.7.13.3"/>
    </reaction>
</comment>
<dbReference type="FunFam" id="3.30.565.10:FF:000010">
    <property type="entry name" value="Sensor histidine kinase RcsC"/>
    <property type="match status" value="1"/>
</dbReference>
<dbReference type="GO" id="GO:0000155">
    <property type="term" value="F:phosphorelay sensor kinase activity"/>
    <property type="evidence" value="ECO:0007669"/>
    <property type="project" value="InterPro"/>
</dbReference>
<proteinExistence type="predicted"/>
<dbReference type="InterPro" id="IPR003594">
    <property type="entry name" value="HATPase_dom"/>
</dbReference>
<feature type="transmembrane region" description="Helical" evidence="10">
    <location>
        <begin position="12"/>
        <end position="33"/>
    </location>
</feature>
<dbReference type="Pfam" id="PF00672">
    <property type="entry name" value="HAMP"/>
    <property type="match status" value="1"/>
</dbReference>
<dbReference type="PANTHER" id="PTHR45339">
    <property type="entry name" value="HYBRID SIGNAL TRANSDUCTION HISTIDINE KINASE J"/>
    <property type="match status" value="1"/>
</dbReference>
<dbReference type="InterPro" id="IPR005467">
    <property type="entry name" value="His_kinase_dom"/>
</dbReference>
<evidence type="ECO:0000259" key="11">
    <source>
        <dbReference type="PROSITE" id="PS50109"/>
    </source>
</evidence>
<dbReference type="InterPro" id="IPR036097">
    <property type="entry name" value="HisK_dim/P_sf"/>
</dbReference>
<keyword evidence="10" id="KW-0812">Transmembrane</keyword>
<dbReference type="Pfam" id="PF00512">
    <property type="entry name" value="HisKA"/>
    <property type="match status" value="1"/>
</dbReference>
<dbReference type="SMART" id="SM00388">
    <property type="entry name" value="HisKA"/>
    <property type="match status" value="1"/>
</dbReference>
<feature type="transmembrane region" description="Helical" evidence="10">
    <location>
        <begin position="159"/>
        <end position="177"/>
    </location>
</feature>
<dbReference type="InterPro" id="IPR003661">
    <property type="entry name" value="HisK_dim/P_dom"/>
</dbReference>
<dbReference type="PROSITE" id="PS50109">
    <property type="entry name" value="HIS_KIN"/>
    <property type="match status" value="1"/>
</dbReference>
<dbReference type="InterPro" id="IPR036641">
    <property type="entry name" value="HPT_dom_sf"/>
</dbReference>
<dbReference type="SMART" id="SM00448">
    <property type="entry name" value="REC"/>
    <property type="match status" value="2"/>
</dbReference>
<gene>
    <name evidence="15" type="ordered locus">Dvul_0315</name>
</gene>
<dbReference type="SUPFAM" id="SSF52172">
    <property type="entry name" value="CheY-like"/>
    <property type="match status" value="2"/>
</dbReference>
<dbReference type="PRINTS" id="PR00344">
    <property type="entry name" value="BCTRLSENSOR"/>
</dbReference>
<evidence type="ECO:0000259" key="12">
    <source>
        <dbReference type="PROSITE" id="PS50110"/>
    </source>
</evidence>
<organism evidence="15 16">
    <name type="scientific">Nitratidesulfovibrio vulgaris (strain DP4)</name>
    <name type="common">Desulfovibrio vulgaris</name>
    <dbReference type="NCBI Taxonomy" id="391774"/>
    <lineage>
        <taxon>Bacteria</taxon>
        <taxon>Pseudomonadati</taxon>
        <taxon>Thermodesulfobacteriota</taxon>
        <taxon>Desulfovibrionia</taxon>
        <taxon>Desulfovibrionales</taxon>
        <taxon>Desulfovibrionaceae</taxon>
        <taxon>Nitratidesulfovibrio</taxon>
    </lineage>
</organism>
<dbReference type="InterPro" id="IPR011006">
    <property type="entry name" value="CheY-like_superfamily"/>
</dbReference>
<evidence type="ECO:0000256" key="2">
    <source>
        <dbReference type="ARBA" id="ARBA00004370"/>
    </source>
</evidence>
<dbReference type="CDD" id="cd16922">
    <property type="entry name" value="HATPase_EvgS-ArcB-TorS-like"/>
    <property type="match status" value="1"/>
</dbReference>
<keyword evidence="10" id="KW-1133">Transmembrane helix</keyword>
<accession>A0A0H3A5Q6</accession>
<keyword evidence="10" id="KW-0472">Membrane</keyword>
<dbReference type="Proteomes" id="UP000009173">
    <property type="component" value="Chromosome"/>
</dbReference>
<evidence type="ECO:0000256" key="5">
    <source>
        <dbReference type="ARBA" id="ARBA00022679"/>
    </source>
</evidence>
<evidence type="ECO:0000259" key="14">
    <source>
        <dbReference type="PROSITE" id="PS50894"/>
    </source>
</evidence>
<dbReference type="CDD" id="cd06225">
    <property type="entry name" value="HAMP"/>
    <property type="match status" value="1"/>
</dbReference>
<sequence>MPHSSRSAIGLQVRVSLLVLMVTMVLLAGFAFWEHTLLREAEETQLRQETRLLADRAARLLALPLWNLDGPSARAIIQAEMDDPRVYGIAVFEQGRQLFEGMQRDASWRVVPWVGSAPPDVVEERRDLVVEGTQVGSLSIMVSPRFLAARLAERFQQAVWRYTLLAGILAVGLMLLVRSVLIAPLGRLGGVARRVTSEENFALRAPKGADDEIGELVDSFNAMLERIEQRNRLLGEQRRRLEMEVSERTAEFVGARERAERESKAMADFLAAITHEVRTPMTGIIGLLDISLRGQLEPRLREHLEIVRSSSHALLDVINGVLDFSRIEAGKLRIERIPFALRESVEDVLDLFRAHLAERDVALVLDMASDLPCKVAGDPTRLRQVLVNIVGNAFKFTEQGEIVVRISHERQGDGSVLLRFAVRDTGVGIPAEARKRLFEMFSQADASVARRFGGSGLGLAIARELVRLMGGSIEVDSTPGRGTVFRFTVHCGFVEGPSDPLPLPQGVRVVLGESHASLQRVLSGLLRRWGAEVVAVSGAAALKDAAADADVCVLSSHLQGGLAALSRPGQPGPPVLLLVPYGEEPEPSLCAGAGVVAFVGRPVRAATLRAALDAVFAPGMPDGAQATAMKGDMRAGLHIPSSRDGSGGASSAARVVEGQAVTGPMTQPGAMPSVGASGDGHDADQPVHEGASGLEGMRVLVAEDDDVSRLVLREMLTGFGVQVNETADGATMLAHFAAAPYDVVLIDVQMPVLDGFATLERLRALPDGDTVPVALFTAQKLSVAELAERGIRVAGVVEKPLEMETLVAFLRGLRAVKGQGRHDVAGADAAPRMAGQEHGESAVTDATLSPNAATLISGETLVLGGTDDGAATGGVGVPGMAAVAEVIASGGHETETSSSTSDANASSFESGAATPSSIPGDGASSHMPDAEASSVPAGVADVSAVAATTTSRSRAPRRLAGPPLPTALEGVDIGEVLTRVGGKEWLLLKVLRSFATAYADAADGLAAMVEAGDDEAVKLRGHTLAGAAGNISAHELRAICLALEMGGDKSTQQSLVAAFRGELDRVVTSIREMLARYEEP</sequence>
<dbReference type="Gene3D" id="1.20.120.160">
    <property type="entry name" value="HPT domain"/>
    <property type="match status" value="1"/>
</dbReference>
<feature type="compositionally biased region" description="Low complexity" evidence="9">
    <location>
        <begin position="890"/>
        <end position="910"/>
    </location>
</feature>
<evidence type="ECO:0000256" key="1">
    <source>
        <dbReference type="ARBA" id="ARBA00000085"/>
    </source>
</evidence>
<dbReference type="InterPro" id="IPR001789">
    <property type="entry name" value="Sig_transdc_resp-reg_receiver"/>
</dbReference>
<dbReference type="SUPFAM" id="SSF47384">
    <property type="entry name" value="Homodimeric domain of signal transducing histidine kinase"/>
    <property type="match status" value="1"/>
</dbReference>
<dbReference type="CDD" id="cd00082">
    <property type="entry name" value="HisKA"/>
    <property type="match status" value="1"/>
</dbReference>
<dbReference type="HOGENOM" id="CLU_000445_104_6_7"/>
<comment type="caution">
    <text evidence="8">Lacks conserved residue(s) required for the propagation of feature annotation.</text>
</comment>
<dbReference type="Pfam" id="PF02518">
    <property type="entry name" value="HATPase_c"/>
    <property type="match status" value="1"/>
</dbReference>
<name>A0A0H3A5Q6_NITV4</name>
<feature type="region of interest" description="Disordered" evidence="9">
    <location>
        <begin position="890"/>
        <end position="936"/>
    </location>
</feature>
<protein>
    <recommendedName>
        <fullName evidence="3">histidine kinase</fullName>
        <ecNumber evidence="3">2.7.13.3</ecNumber>
    </recommendedName>
</protein>
<dbReference type="CDD" id="cd17546">
    <property type="entry name" value="REC_hyHK_CKI1_RcsC-like"/>
    <property type="match status" value="1"/>
</dbReference>
<feature type="modified residue" description="Phosphohistidine" evidence="7">
    <location>
        <position position="1022"/>
    </location>
</feature>
<evidence type="ECO:0000256" key="4">
    <source>
        <dbReference type="ARBA" id="ARBA00022553"/>
    </source>
</evidence>
<dbReference type="SUPFAM" id="SSF55874">
    <property type="entry name" value="ATPase domain of HSP90 chaperone/DNA topoisomerase II/histidine kinase"/>
    <property type="match status" value="1"/>
</dbReference>
<feature type="domain" description="HPt" evidence="14">
    <location>
        <begin position="983"/>
        <end position="1080"/>
    </location>
</feature>
<dbReference type="InterPro" id="IPR004358">
    <property type="entry name" value="Sig_transdc_His_kin-like_C"/>
</dbReference>
<dbReference type="SUPFAM" id="SSF47226">
    <property type="entry name" value="Histidine-containing phosphotransfer domain, HPT domain"/>
    <property type="match status" value="1"/>
</dbReference>
<keyword evidence="6 15" id="KW-0418">Kinase</keyword>
<feature type="region of interest" description="Disordered" evidence="9">
    <location>
        <begin position="662"/>
        <end position="694"/>
    </location>
</feature>
<evidence type="ECO:0000259" key="13">
    <source>
        <dbReference type="PROSITE" id="PS50885"/>
    </source>
</evidence>
<evidence type="ECO:0000256" key="3">
    <source>
        <dbReference type="ARBA" id="ARBA00012438"/>
    </source>
</evidence>
<dbReference type="GO" id="GO:0005524">
    <property type="term" value="F:ATP binding"/>
    <property type="evidence" value="ECO:0007669"/>
    <property type="project" value="UniProtKB-KW"/>
</dbReference>
<dbReference type="SMART" id="SM00387">
    <property type="entry name" value="HATPase_c"/>
    <property type="match status" value="1"/>
</dbReference>
<evidence type="ECO:0000256" key="8">
    <source>
        <dbReference type="PROSITE-ProRule" id="PRU00169"/>
    </source>
</evidence>
<feature type="modified residue" description="4-aspartylphosphate" evidence="8">
    <location>
        <position position="747"/>
    </location>
</feature>
<dbReference type="PANTHER" id="PTHR45339:SF5">
    <property type="entry name" value="HISTIDINE KINASE"/>
    <property type="match status" value="1"/>
</dbReference>
<dbReference type="Gene3D" id="3.40.50.2300">
    <property type="match status" value="2"/>
</dbReference>
<feature type="domain" description="Response regulatory" evidence="12">
    <location>
        <begin position="508"/>
        <end position="616"/>
    </location>
</feature>
<dbReference type="EMBL" id="CP000527">
    <property type="protein sequence ID" value="ABM27338.1"/>
    <property type="molecule type" value="Genomic_DNA"/>
</dbReference>
<dbReference type="PROSITE" id="PS50885">
    <property type="entry name" value="HAMP"/>
    <property type="match status" value="1"/>
</dbReference>
<dbReference type="GO" id="GO:0005886">
    <property type="term" value="C:plasma membrane"/>
    <property type="evidence" value="ECO:0007669"/>
    <property type="project" value="UniProtKB-SubCell"/>
</dbReference>
<dbReference type="Gene3D" id="6.10.340.10">
    <property type="match status" value="1"/>
</dbReference>
<feature type="domain" description="Response regulatory" evidence="12">
    <location>
        <begin position="698"/>
        <end position="814"/>
    </location>
</feature>
<evidence type="ECO:0000313" key="15">
    <source>
        <dbReference type="EMBL" id="ABM27338.1"/>
    </source>
</evidence>
<feature type="domain" description="HAMP" evidence="13">
    <location>
        <begin position="179"/>
        <end position="232"/>
    </location>
</feature>
<dbReference type="InterPro" id="IPR008207">
    <property type="entry name" value="Sig_transdc_His_kin_Hpt_dom"/>
</dbReference>
<dbReference type="EC" id="2.7.13.3" evidence="3"/>
<dbReference type="InterPro" id="IPR003660">
    <property type="entry name" value="HAMP_dom"/>
</dbReference>
<dbReference type="AlphaFoldDB" id="A0A0H3A5Q6"/>
<keyword evidence="4 8" id="KW-0597">Phosphoprotein</keyword>
<dbReference type="Pfam" id="PF01627">
    <property type="entry name" value="Hpt"/>
    <property type="match status" value="1"/>
</dbReference>
<dbReference type="Gene3D" id="1.10.287.130">
    <property type="match status" value="1"/>
</dbReference>
<evidence type="ECO:0000256" key="6">
    <source>
        <dbReference type="ARBA" id="ARBA00022777"/>
    </source>
</evidence>
<dbReference type="SMART" id="SM00304">
    <property type="entry name" value="HAMP"/>
    <property type="match status" value="1"/>
</dbReference>
<comment type="subcellular location">
    <subcellularLocation>
        <location evidence="2">Membrane</location>
    </subcellularLocation>
</comment>
<evidence type="ECO:0000256" key="10">
    <source>
        <dbReference type="SAM" id="Phobius"/>
    </source>
</evidence>
<dbReference type="KEGG" id="dvl:Dvul_0315"/>
<dbReference type="PROSITE" id="PS50894">
    <property type="entry name" value="HPT"/>
    <property type="match status" value="1"/>
</dbReference>
<evidence type="ECO:0000256" key="7">
    <source>
        <dbReference type="PROSITE-ProRule" id="PRU00110"/>
    </source>
</evidence>
<dbReference type="Pfam" id="PF00072">
    <property type="entry name" value="Response_reg"/>
    <property type="match status" value="1"/>
</dbReference>
<dbReference type="InterPro" id="IPR036890">
    <property type="entry name" value="HATPase_C_sf"/>
</dbReference>
<reference evidence="16" key="1">
    <citation type="journal article" date="2009" name="Environ. Microbiol.">
        <title>Contribution of mobile genetic elements to Desulfovibrio vulgaris genome plasticity.</title>
        <authorList>
            <person name="Walker C.B."/>
            <person name="Stolyar S."/>
            <person name="Chivian D."/>
            <person name="Pinel N."/>
            <person name="Gabster J.A."/>
            <person name="Dehal P.S."/>
            <person name="He Z."/>
            <person name="Yang Z.K."/>
            <person name="Yen H.C."/>
            <person name="Zhou J."/>
            <person name="Wall J.D."/>
            <person name="Hazen T.C."/>
            <person name="Arkin A.P."/>
            <person name="Stahl D.A."/>
        </authorList>
    </citation>
    <scope>NUCLEOTIDE SEQUENCE [LARGE SCALE GENOMIC DNA]</scope>
    <source>
        <strain evidence="16">DP4</strain>
    </source>
</reference>
<dbReference type="RefSeq" id="WP_011791532.1">
    <property type="nucleotide sequence ID" value="NC_008751.1"/>
</dbReference>
<keyword evidence="5" id="KW-0808">Transferase</keyword>
<evidence type="ECO:0000313" key="16">
    <source>
        <dbReference type="Proteomes" id="UP000009173"/>
    </source>
</evidence>
<dbReference type="PROSITE" id="PS50110">
    <property type="entry name" value="RESPONSE_REGULATORY"/>
    <property type="match status" value="2"/>
</dbReference>
<dbReference type="Gene3D" id="3.30.565.10">
    <property type="entry name" value="Histidine kinase-like ATPase, C-terminal domain"/>
    <property type="match status" value="1"/>
</dbReference>
<dbReference type="SUPFAM" id="SSF158472">
    <property type="entry name" value="HAMP domain-like"/>
    <property type="match status" value="1"/>
</dbReference>
<feature type="domain" description="Histidine kinase" evidence="11">
    <location>
        <begin position="272"/>
        <end position="493"/>
    </location>
</feature>